<evidence type="ECO:0000256" key="2">
    <source>
        <dbReference type="ARBA" id="ARBA00022695"/>
    </source>
</evidence>
<dbReference type="PANTHER" id="PTHR37984">
    <property type="entry name" value="PROTEIN CBG26694"/>
    <property type="match status" value="1"/>
</dbReference>
<sequence length="216" mass="25119">MDLMNRVLNQYLDLFVIIYIDDILIYSRNEEEHVTHPRLVLQTLKDRQLFAKFSKCEFWLLSVAFLGVVSNEGIRVDSQKLRVGLGCVLMQRGKVIAYASRHLKVHEKNYPIHDLELAALVFAIKIWRHYLYVVHVDVFTYHKSPQYVVTQKESNLCQRRLLEFLKDYDMNVLYHPSKANKFGEPRQGSRIVRGTTVRRPARGSHPPSSGGPQSHS</sequence>
<feature type="compositionally biased region" description="Low complexity" evidence="7">
    <location>
        <begin position="203"/>
        <end position="216"/>
    </location>
</feature>
<accession>A0AAF0QNM7</accession>
<feature type="domain" description="Reverse transcriptase RNase H-like" evidence="9">
    <location>
        <begin position="80"/>
        <end position="168"/>
    </location>
</feature>
<proteinExistence type="predicted"/>
<keyword evidence="1" id="KW-0808">Transferase</keyword>
<keyword evidence="4" id="KW-0255">Endonuclease</keyword>
<dbReference type="GO" id="GO:0003964">
    <property type="term" value="F:RNA-directed DNA polymerase activity"/>
    <property type="evidence" value="ECO:0007669"/>
    <property type="project" value="UniProtKB-KW"/>
</dbReference>
<gene>
    <name evidence="10" type="ORF">MTR67_019160</name>
</gene>
<dbReference type="PANTHER" id="PTHR37984:SF5">
    <property type="entry name" value="PROTEIN NYNRIN-LIKE"/>
    <property type="match status" value="1"/>
</dbReference>
<dbReference type="InterPro" id="IPR043502">
    <property type="entry name" value="DNA/RNA_pol_sf"/>
</dbReference>
<dbReference type="GO" id="GO:0004519">
    <property type="term" value="F:endonuclease activity"/>
    <property type="evidence" value="ECO:0007669"/>
    <property type="project" value="UniProtKB-KW"/>
</dbReference>
<dbReference type="InterPro" id="IPR000477">
    <property type="entry name" value="RT_dom"/>
</dbReference>
<evidence type="ECO:0000256" key="1">
    <source>
        <dbReference type="ARBA" id="ARBA00022679"/>
    </source>
</evidence>
<dbReference type="InterPro" id="IPR050951">
    <property type="entry name" value="Retrovirus_Pol_polyprotein"/>
</dbReference>
<dbReference type="InterPro" id="IPR043128">
    <property type="entry name" value="Rev_trsase/Diguanyl_cyclase"/>
</dbReference>
<keyword evidence="6" id="KW-0695">RNA-directed DNA polymerase</keyword>
<evidence type="ECO:0000256" key="6">
    <source>
        <dbReference type="ARBA" id="ARBA00022918"/>
    </source>
</evidence>
<evidence type="ECO:0000256" key="7">
    <source>
        <dbReference type="SAM" id="MobiDB-lite"/>
    </source>
</evidence>
<feature type="region of interest" description="Disordered" evidence="7">
    <location>
        <begin position="179"/>
        <end position="216"/>
    </location>
</feature>
<keyword evidence="11" id="KW-1185">Reference proteome</keyword>
<dbReference type="GO" id="GO:0016787">
    <property type="term" value="F:hydrolase activity"/>
    <property type="evidence" value="ECO:0007669"/>
    <property type="project" value="UniProtKB-KW"/>
</dbReference>
<dbReference type="Gene3D" id="3.30.70.270">
    <property type="match status" value="1"/>
</dbReference>
<reference evidence="10" key="1">
    <citation type="submission" date="2023-08" db="EMBL/GenBank/DDBJ databases">
        <title>A de novo genome assembly of Solanum verrucosum Schlechtendal, a Mexican diploid species geographically isolated from the other diploid A-genome species in potato relatives.</title>
        <authorList>
            <person name="Hosaka K."/>
        </authorList>
    </citation>
    <scope>NUCLEOTIDE SEQUENCE</scope>
    <source>
        <tissue evidence="10">Young leaves</tissue>
    </source>
</reference>
<dbReference type="Pfam" id="PF00078">
    <property type="entry name" value="RVT_1"/>
    <property type="match status" value="1"/>
</dbReference>
<dbReference type="AlphaFoldDB" id="A0AAF0QNM7"/>
<evidence type="ECO:0000256" key="5">
    <source>
        <dbReference type="ARBA" id="ARBA00022801"/>
    </source>
</evidence>
<dbReference type="CDD" id="cd09274">
    <property type="entry name" value="RNase_HI_RT_Ty3"/>
    <property type="match status" value="1"/>
</dbReference>
<evidence type="ECO:0000313" key="11">
    <source>
        <dbReference type="Proteomes" id="UP001234989"/>
    </source>
</evidence>
<name>A0AAF0QNM7_SOLVR</name>
<dbReference type="SUPFAM" id="SSF56672">
    <property type="entry name" value="DNA/RNA polymerases"/>
    <property type="match status" value="1"/>
</dbReference>
<evidence type="ECO:0000313" key="10">
    <source>
        <dbReference type="EMBL" id="WMV25775.1"/>
    </source>
</evidence>
<dbReference type="EMBL" id="CP133615">
    <property type="protein sequence ID" value="WMV25775.1"/>
    <property type="molecule type" value="Genomic_DNA"/>
</dbReference>
<evidence type="ECO:0000256" key="3">
    <source>
        <dbReference type="ARBA" id="ARBA00022722"/>
    </source>
</evidence>
<dbReference type="Proteomes" id="UP001234989">
    <property type="component" value="Chromosome 4"/>
</dbReference>
<keyword evidence="2" id="KW-0548">Nucleotidyltransferase</keyword>
<evidence type="ECO:0000259" key="9">
    <source>
        <dbReference type="Pfam" id="PF17917"/>
    </source>
</evidence>
<dbReference type="Pfam" id="PF17917">
    <property type="entry name" value="RT_RNaseH"/>
    <property type="match status" value="1"/>
</dbReference>
<feature type="domain" description="Reverse transcriptase" evidence="8">
    <location>
        <begin position="3"/>
        <end position="68"/>
    </location>
</feature>
<organism evidence="10 11">
    <name type="scientific">Solanum verrucosum</name>
    <dbReference type="NCBI Taxonomy" id="315347"/>
    <lineage>
        <taxon>Eukaryota</taxon>
        <taxon>Viridiplantae</taxon>
        <taxon>Streptophyta</taxon>
        <taxon>Embryophyta</taxon>
        <taxon>Tracheophyta</taxon>
        <taxon>Spermatophyta</taxon>
        <taxon>Magnoliopsida</taxon>
        <taxon>eudicotyledons</taxon>
        <taxon>Gunneridae</taxon>
        <taxon>Pentapetalae</taxon>
        <taxon>asterids</taxon>
        <taxon>lamiids</taxon>
        <taxon>Solanales</taxon>
        <taxon>Solanaceae</taxon>
        <taxon>Solanoideae</taxon>
        <taxon>Solaneae</taxon>
        <taxon>Solanum</taxon>
    </lineage>
</organism>
<keyword evidence="3" id="KW-0540">Nuclease</keyword>
<keyword evidence="5" id="KW-0378">Hydrolase</keyword>
<evidence type="ECO:0000256" key="4">
    <source>
        <dbReference type="ARBA" id="ARBA00022759"/>
    </source>
</evidence>
<dbReference type="InterPro" id="IPR041373">
    <property type="entry name" value="RT_RNaseH"/>
</dbReference>
<evidence type="ECO:0000259" key="8">
    <source>
        <dbReference type="Pfam" id="PF00078"/>
    </source>
</evidence>
<protein>
    <submittedName>
        <fullName evidence="10">Uncharacterized protein</fullName>
    </submittedName>
</protein>